<dbReference type="Gene3D" id="3.40.30.10">
    <property type="entry name" value="Glutaredoxin"/>
    <property type="match status" value="1"/>
</dbReference>
<evidence type="ECO:0000256" key="10">
    <source>
        <dbReference type="ARBA" id="ARBA00023242"/>
    </source>
</evidence>
<evidence type="ECO:0000256" key="9">
    <source>
        <dbReference type="ARBA" id="ARBA00023180"/>
    </source>
</evidence>
<dbReference type="InterPro" id="IPR006993">
    <property type="entry name" value="Glut_rich_SH3-bd"/>
</dbReference>
<evidence type="ECO:0000256" key="4">
    <source>
        <dbReference type="ARBA" id="ARBA00007764"/>
    </source>
</evidence>
<keyword evidence="9" id="KW-0325">Glycoprotein</keyword>
<keyword evidence="7" id="KW-0007">Acetylation</keyword>
<dbReference type="AlphaFoldDB" id="A0AAJ7WZP5"/>
<evidence type="ECO:0000256" key="12">
    <source>
        <dbReference type="ARBA" id="ARBA00045345"/>
    </source>
</evidence>
<keyword evidence="8" id="KW-0472">Membrane</keyword>
<comment type="similarity">
    <text evidence="4 13">Belongs to the SH3BGR family.</text>
</comment>
<evidence type="ECO:0000256" key="8">
    <source>
        <dbReference type="ARBA" id="ARBA00023136"/>
    </source>
</evidence>
<evidence type="ECO:0000256" key="6">
    <source>
        <dbReference type="ARBA" id="ARBA00022490"/>
    </source>
</evidence>
<keyword evidence="5" id="KW-1003">Cell membrane</keyword>
<accession>A0AAJ7WZP5</accession>
<keyword evidence="6" id="KW-0963">Cytoplasm</keyword>
<name>A0AAJ7WZP5_PETMA</name>
<evidence type="ECO:0000256" key="7">
    <source>
        <dbReference type="ARBA" id="ARBA00022990"/>
    </source>
</evidence>
<dbReference type="Proteomes" id="UP001318040">
    <property type="component" value="Chromosome 24"/>
</dbReference>
<evidence type="ECO:0000313" key="14">
    <source>
        <dbReference type="Proteomes" id="UP001318040"/>
    </source>
</evidence>
<evidence type="ECO:0000256" key="5">
    <source>
        <dbReference type="ARBA" id="ARBA00022475"/>
    </source>
</evidence>
<gene>
    <name evidence="15" type="primary">LOC116945491</name>
</gene>
<proteinExistence type="inferred from homology"/>
<dbReference type="PROSITE" id="PS51354">
    <property type="entry name" value="GLUTAREDOXIN_2"/>
    <property type="match status" value="1"/>
</dbReference>
<dbReference type="KEGG" id="pmrn:116945491"/>
<organism evidence="14 15">
    <name type="scientific">Petromyzon marinus</name>
    <name type="common">Sea lamprey</name>
    <dbReference type="NCBI Taxonomy" id="7757"/>
    <lineage>
        <taxon>Eukaryota</taxon>
        <taxon>Metazoa</taxon>
        <taxon>Chordata</taxon>
        <taxon>Craniata</taxon>
        <taxon>Vertebrata</taxon>
        <taxon>Cyclostomata</taxon>
        <taxon>Hyperoartia</taxon>
        <taxon>Petromyzontiformes</taxon>
        <taxon>Petromyzontidae</taxon>
        <taxon>Petromyzon</taxon>
    </lineage>
</organism>
<dbReference type="PANTHER" id="PTHR12232">
    <property type="entry name" value="SH3 DOMAIN-BINDING GLUTAMIC ACID-RICH-LIKE PROTEIN"/>
    <property type="match status" value="1"/>
</dbReference>
<evidence type="ECO:0000256" key="2">
    <source>
        <dbReference type="ARBA" id="ARBA00004514"/>
    </source>
</evidence>
<evidence type="ECO:0000313" key="15">
    <source>
        <dbReference type="RefSeq" id="XP_032815722.1"/>
    </source>
</evidence>
<comment type="subcellular location">
    <subcellularLocation>
        <location evidence="3">Cell projection</location>
        <location evidence="3">Ruffle membrane</location>
    </subcellularLocation>
    <subcellularLocation>
        <location evidence="2">Cytoplasm</location>
        <location evidence="2">Cytosol</location>
    </subcellularLocation>
    <subcellularLocation>
        <location evidence="1">Nucleus</location>
    </subcellularLocation>
</comment>
<dbReference type="PIRSF" id="PIRSF008142">
    <property type="entry name" value="SH3-bind_E-rich_L"/>
    <property type="match status" value="1"/>
</dbReference>
<comment type="function">
    <text evidence="12">Could act as a modulator of glutaredoxin biological activity. May play a role in cytoskeleton organization.</text>
</comment>
<sequence length="92" mass="10462">MVVKVYYTSVAASREVKSNQSEVQRVLEAKGLKFEMVDIAANDEHRQNMRKLSGNPTAMPPQLFNENAYCGDYEKFAEAVELDSIETFLKLK</sequence>
<dbReference type="GeneID" id="116945491"/>
<dbReference type="PANTHER" id="PTHR12232:SF3">
    <property type="entry name" value="SH3 DOMAIN-BINDING GLUTAMIC ACID-RICH-LIKE PROTEIN 3"/>
    <property type="match status" value="1"/>
</dbReference>
<dbReference type="InterPro" id="IPR036249">
    <property type="entry name" value="Thioredoxin-like_sf"/>
</dbReference>
<evidence type="ECO:0000256" key="13">
    <source>
        <dbReference type="PIRNR" id="PIRNR008142"/>
    </source>
</evidence>
<protein>
    <recommendedName>
        <fullName evidence="13">SH3 domain-binding glutamic acid-rich-like protein</fullName>
    </recommendedName>
</protein>
<evidence type="ECO:0000256" key="11">
    <source>
        <dbReference type="ARBA" id="ARBA00023273"/>
    </source>
</evidence>
<dbReference type="SUPFAM" id="SSF52833">
    <property type="entry name" value="Thioredoxin-like"/>
    <property type="match status" value="1"/>
</dbReference>
<keyword evidence="14" id="KW-1185">Reference proteome</keyword>
<keyword evidence="11" id="KW-0966">Cell projection</keyword>
<dbReference type="RefSeq" id="XP_032815722.1">
    <property type="nucleotide sequence ID" value="XM_032959831.1"/>
</dbReference>
<evidence type="ECO:0000256" key="1">
    <source>
        <dbReference type="ARBA" id="ARBA00004123"/>
    </source>
</evidence>
<evidence type="ECO:0000256" key="3">
    <source>
        <dbReference type="ARBA" id="ARBA00004632"/>
    </source>
</evidence>
<dbReference type="GO" id="GO:0005634">
    <property type="term" value="C:nucleus"/>
    <property type="evidence" value="ECO:0007669"/>
    <property type="project" value="UniProtKB-SubCell"/>
</dbReference>
<dbReference type="CDD" id="cd03030">
    <property type="entry name" value="GRX_SH3BGR"/>
    <property type="match status" value="1"/>
</dbReference>
<reference evidence="15" key="1">
    <citation type="submission" date="2025-08" db="UniProtKB">
        <authorList>
            <consortium name="RefSeq"/>
        </authorList>
    </citation>
    <scope>IDENTIFICATION</scope>
    <source>
        <tissue evidence="15">Sperm</tissue>
    </source>
</reference>
<dbReference type="InterPro" id="IPR051033">
    <property type="entry name" value="SH3BGR"/>
</dbReference>
<dbReference type="GO" id="GO:0032587">
    <property type="term" value="C:ruffle membrane"/>
    <property type="evidence" value="ECO:0007669"/>
    <property type="project" value="UniProtKB-SubCell"/>
</dbReference>
<keyword evidence="10" id="KW-0539">Nucleus</keyword>
<dbReference type="Pfam" id="PF04908">
    <property type="entry name" value="SH3BGR"/>
    <property type="match status" value="1"/>
</dbReference>
<dbReference type="GO" id="GO:0005829">
    <property type="term" value="C:cytosol"/>
    <property type="evidence" value="ECO:0007669"/>
    <property type="project" value="UniProtKB-SubCell"/>
</dbReference>